<dbReference type="OrthoDB" id="10656576at2759"/>
<dbReference type="EMBL" id="HF935439">
    <property type="protein sequence ID" value="CCX30377.1"/>
    <property type="molecule type" value="Genomic_DNA"/>
</dbReference>
<name>U4LFS8_PYROM</name>
<feature type="compositionally biased region" description="Polar residues" evidence="1">
    <location>
        <begin position="79"/>
        <end position="88"/>
    </location>
</feature>
<sequence length="183" mass="20223">MILAPNISFVMLSATHGIAQASIIQKRSDDKIPGMSLGEISATVIGVVMAVLMLLGLLKGWKCWKSQKQHKKSQESDENQLSPLNQQSIPPIAPPVPVIVNVYHHHWPSFERSSHFYTNGTALRNLPPRDANYLQRTIQAVAQPPAPDLSAEPTPSELRLNRQASTWSPEIITPVASRFQAFS</sequence>
<proteinExistence type="predicted"/>
<protein>
    <submittedName>
        <fullName evidence="3">Uncharacterized protein</fullName>
    </submittedName>
</protein>
<gene>
    <name evidence="3" type="ORF">PCON_08574</name>
</gene>
<feature type="transmembrane region" description="Helical" evidence="2">
    <location>
        <begin position="37"/>
        <end position="58"/>
    </location>
</feature>
<evidence type="ECO:0000256" key="2">
    <source>
        <dbReference type="SAM" id="Phobius"/>
    </source>
</evidence>
<keyword evidence="2" id="KW-0812">Transmembrane</keyword>
<keyword evidence="2" id="KW-1133">Transmembrane helix</keyword>
<feature type="region of interest" description="Disordered" evidence="1">
    <location>
        <begin position="69"/>
        <end position="89"/>
    </location>
</feature>
<evidence type="ECO:0000313" key="3">
    <source>
        <dbReference type="EMBL" id="CCX30377.1"/>
    </source>
</evidence>
<reference evidence="3 4" key="1">
    <citation type="journal article" date="2013" name="PLoS Genet.">
        <title>The genome and development-dependent transcriptomes of Pyronema confluens: a window into fungal evolution.</title>
        <authorList>
            <person name="Traeger S."/>
            <person name="Altegoer F."/>
            <person name="Freitag M."/>
            <person name="Gabaldon T."/>
            <person name="Kempken F."/>
            <person name="Kumar A."/>
            <person name="Marcet-Houben M."/>
            <person name="Poggeler S."/>
            <person name="Stajich J.E."/>
            <person name="Nowrousian M."/>
        </authorList>
    </citation>
    <scope>NUCLEOTIDE SEQUENCE [LARGE SCALE GENOMIC DNA]</scope>
    <source>
        <strain evidence="4">CBS 100304</strain>
        <tissue evidence="3">Vegetative mycelium</tissue>
    </source>
</reference>
<organism evidence="3 4">
    <name type="scientific">Pyronema omphalodes (strain CBS 100304)</name>
    <name type="common">Pyronema confluens</name>
    <dbReference type="NCBI Taxonomy" id="1076935"/>
    <lineage>
        <taxon>Eukaryota</taxon>
        <taxon>Fungi</taxon>
        <taxon>Dikarya</taxon>
        <taxon>Ascomycota</taxon>
        <taxon>Pezizomycotina</taxon>
        <taxon>Pezizomycetes</taxon>
        <taxon>Pezizales</taxon>
        <taxon>Pyronemataceae</taxon>
        <taxon>Pyronema</taxon>
    </lineage>
</organism>
<keyword evidence="4" id="KW-1185">Reference proteome</keyword>
<evidence type="ECO:0000256" key="1">
    <source>
        <dbReference type="SAM" id="MobiDB-lite"/>
    </source>
</evidence>
<accession>U4LFS8</accession>
<keyword evidence="2" id="KW-0472">Membrane</keyword>
<dbReference type="Proteomes" id="UP000018144">
    <property type="component" value="Unassembled WGS sequence"/>
</dbReference>
<dbReference type="AlphaFoldDB" id="U4LFS8"/>
<evidence type="ECO:0000313" key="4">
    <source>
        <dbReference type="Proteomes" id="UP000018144"/>
    </source>
</evidence>